<accession>A0A1J4T7U4</accession>
<gene>
    <name evidence="1" type="ORF">AUJ27_01735</name>
</gene>
<evidence type="ECO:0000313" key="1">
    <source>
        <dbReference type="EMBL" id="OIO07842.1"/>
    </source>
</evidence>
<dbReference type="Pfam" id="PF18306">
    <property type="entry name" value="LDcluster4"/>
    <property type="match status" value="1"/>
</dbReference>
<sequence length="182" mass="19582">MYKIGVFGSAGGREIEKCKEFAFDVGKFVAINNGILCTGACPGLPHEAALGAKSEGGLILGFSPGMNLIDHAQNYKFPVSPYILIFTGMEKKGRNLISTRTCDAGIFMAGSWGTVNEFTFMRDEGEIKVIGLLAGSGGFVDGIIIPNLDKTYKPTKAIIIVDDYPSILVNKIFQQLAKIKPL</sequence>
<dbReference type="Proteomes" id="UP000183192">
    <property type="component" value="Unassembled WGS sequence"/>
</dbReference>
<dbReference type="STRING" id="1805146.AUJ27_01735"/>
<dbReference type="AlphaFoldDB" id="A0A1J4T7U4"/>
<reference evidence="1 2" key="1">
    <citation type="journal article" date="2016" name="Environ. Microbiol.">
        <title>Genomic resolution of a cold subsurface aquifer community provides metabolic insights for novel microbes adapted to high CO concentrations.</title>
        <authorList>
            <person name="Probst A.J."/>
            <person name="Castelle C.J."/>
            <person name="Singh A."/>
            <person name="Brown C.T."/>
            <person name="Anantharaman K."/>
            <person name="Sharon I."/>
            <person name="Hug L.A."/>
            <person name="Burstein D."/>
            <person name="Emerson J.B."/>
            <person name="Thomas B.C."/>
            <person name="Banfield J.F."/>
        </authorList>
    </citation>
    <scope>NUCLEOTIDE SEQUENCE [LARGE SCALE GENOMIC DNA]</scope>
    <source>
        <strain evidence="1">CG1_02_37_44</strain>
    </source>
</reference>
<dbReference type="InterPro" id="IPR041164">
    <property type="entry name" value="LDcluster4"/>
</dbReference>
<protein>
    <recommendedName>
        <fullName evidence="3">TIGR00725 family protein</fullName>
    </recommendedName>
</protein>
<comment type="caution">
    <text evidence="1">The sequence shown here is derived from an EMBL/GenBank/DDBJ whole genome shotgun (WGS) entry which is preliminary data.</text>
</comment>
<evidence type="ECO:0000313" key="2">
    <source>
        <dbReference type="Proteomes" id="UP000183192"/>
    </source>
</evidence>
<dbReference type="Gene3D" id="3.40.50.450">
    <property type="match status" value="1"/>
</dbReference>
<evidence type="ECO:0008006" key="3">
    <source>
        <dbReference type="Google" id="ProtNLM"/>
    </source>
</evidence>
<proteinExistence type="predicted"/>
<name>A0A1J4T7U4_9BACT</name>
<dbReference type="EMBL" id="MNUU01000031">
    <property type="protein sequence ID" value="OIO07842.1"/>
    <property type="molecule type" value="Genomic_DNA"/>
</dbReference>
<dbReference type="SUPFAM" id="SSF102405">
    <property type="entry name" value="MCP/YpsA-like"/>
    <property type="match status" value="1"/>
</dbReference>
<organism evidence="1 2">
    <name type="scientific">Candidatus Falkowbacteria bacterium CG1_02_37_44</name>
    <dbReference type="NCBI Taxonomy" id="1805146"/>
    <lineage>
        <taxon>Bacteria</taxon>
        <taxon>Candidatus Falkowiibacteriota</taxon>
    </lineage>
</organism>